<evidence type="ECO:0000313" key="3">
    <source>
        <dbReference type="Proteomes" id="UP000596660"/>
    </source>
</evidence>
<evidence type="ECO:0008006" key="4">
    <source>
        <dbReference type="Google" id="ProtNLM"/>
    </source>
</evidence>
<dbReference type="EnsemblPlants" id="AUR62005957-RA">
    <property type="protein sequence ID" value="AUR62005957-RA:cds"/>
    <property type="gene ID" value="AUR62005957"/>
</dbReference>
<name>A0A803L268_CHEQI</name>
<dbReference type="PANTHER" id="PTHR48475:SF2">
    <property type="entry name" value="RIBONUCLEASE H"/>
    <property type="match status" value="1"/>
</dbReference>
<keyword evidence="3" id="KW-1185">Reference proteome</keyword>
<reference evidence="2" key="2">
    <citation type="submission" date="2021-03" db="UniProtKB">
        <authorList>
            <consortium name="EnsemblPlants"/>
        </authorList>
    </citation>
    <scope>IDENTIFICATION</scope>
</reference>
<dbReference type="Gene3D" id="1.10.340.70">
    <property type="match status" value="1"/>
</dbReference>
<dbReference type="OMA" id="EVHEWIC"/>
<dbReference type="Gramene" id="AUR62005957-RA">
    <property type="protein sequence ID" value="AUR62005957-RA:cds"/>
    <property type="gene ID" value="AUR62005957"/>
</dbReference>
<dbReference type="Proteomes" id="UP000596660">
    <property type="component" value="Unplaced"/>
</dbReference>
<protein>
    <recommendedName>
        <fullName evidence="4">Reverse transcriptase domain-containing protein</fullName>
    </recommendedName>
</protein>
<dbReference type="InterPro" id="IPR036397">
    <property type="entry name" value="RNaseH_sf"/>
</dbReference>
<dbReference type="Gene3D" id="3.30.420.10">
    <property type="entry name" value="Ribonuclease H-like superfamily/Ribonuclease H"/>
    <property type="match status" value="1"/>
</dbReference>
<reference evidence="2" key="1">
    <citation type="journal article" date="2017" name="Nature">
        <title>The genome of Chenopodium quinoa.</title>
        <authorList>
            <person name="Jarvis D.E."/>
            <person name="Ho Y.S."/>
            <person name="Lightfoot D.J."/>
            <person name="Schmoeckel S.M."/>
            <person name="Li B."/>
            <person name="Borm T.J.A."/>
            <person name="Ohyanagi H."/>
            <person name="Mineta K."/>
            <person name="Michell C.T."/>
            <person name="Saber N."/>
            <person name="Kharbatia N.M."/>
            <person name="Rupper R.R."/>
            <person name="Sharp A.R."/>
            <person name="Dally N."/>
            <person name="Boughton B.A."/>
            <person name="Woo Y.H."/>
            <person name="Gao G."/>
            <person name="Schijlen E.G.W.M."/>
            <person name="Guo X."/>
            <person name="Momin A.A."/>
            <person name="Negrao S."/>
            <person name="Al-Babili S."/>
            <person name="Gehring C."/>
            <person name="Roessner U."/>
            <person name="Jung C."/>
            <person name="Murphy K."/>
            <person name="Arold S.T."/>
            <person name="Gojobori T."/>
            <person name="van der Linden C.G."/>
            <person name="van Loo E.N."/>
            <person name="Jellen E.N."/>
            <person name="Maughan P.J."/>
            <person name="Tester M."/>
        </authorList>
    </citation>
    <scope>NUCLEOTIDE SEQUENCE [LARGE SCALE GENOMIC DNA]</scope>
    <source>
        <strain evidence="2">cv. PI 614886</strain>
    </source>
</reference>
<proteinExistence type="predicted"/>
<evidence type="ECO:0000256" key="1">
    <source>
        <dbReference type="SAM" id="MobiDB-lite"/>
    </source>
</evidence>
<organism evidence="2 3">
    <name type="scientific">Chenopodium quinoa</name>
    <name type="common">Quinoa</name>
    <dbReference type="NCBI Taxonomy" id="63459"/>
    <lineage>
        <taxon>Eukaryota</taxon>
        <taxon>Viridiplantae</taxon>
        <taxon>Streptophyta</taxon>
        <taxon>Embryophyta</taxon>
        <taxon>Tracheophyta</taxon>
        <taxon>Spermatophyta</taxon>
        <taxon>Magnoliopsida</taxon>
        <taxon>eudicotyledons</taxon>
        <taxon>Gunneridae</taxon>
        <taxon>Pentapetalae</taxon>
        <taxon>Caryophyllales</taxon>
        <taxon>Chenopodiaceae</taxon>
        <taxon>Chenopodioideae</taxon>
        <taxon>Atripliceae</taxon>
        <taxon>Chenopodium</taxon>
    </lineage>
</organism>
<dbReference type="PANTHER" id="PTHR48475">
    <property type="entry name" value="RIBONUCLEASE H"/>
    <property type="match status" value="1"/>
</dbReference>
<dbReference type="GO" id="GO:0003676">
    <property type="term" value="F:nucleic acid binding"/>
    <property type="evidence" value="ECO:0007669"/>
    <property type="project" value="InterPro"/>
</dbReference>
<feature type="region of interest" description="Disordered" evidence="1">
    <location>
        <begin position="91"/>
        <end position="111"/>
    </location>
</feature>
<dbReference type="AlphaFoldDB" id="A0A803L268"/>
<accession>A0A803L268</accession>
<evidence type="ECO:0000313" key="2">
    <source>
        <dbReference type="EnsemblPlants" id="AUR62005957-RA:cds"/>
    </source>
</evidence>
<feature type="compositionally biased region" description="Basic and acidic residues" evidence="1">
    <location>
        <begin position="96"/>
        <end position="109"/>
    </location>
</feature>
<sequence length="337" mass="38652">MNGEFTAKDSKMILYLNFAKSLATRFTTFSIKQIPRDRNAQADALANLLGSALRKSKFSSTTLIHLLAPAINTNNQTSKPIYLDSAKLEPNSSKVLEPDSPKPIKDKPTEPNIITPIANQTSWIQTIFDYLEQDTLPENKVEARALRFKASKYTIIQGVLFKKLTRDILQRYIEEDMYEQILKDFHDGECGAHSGGRTLANRILTYDYYWPTLRNDAQVSRYGLLTPKRNNEELSRDLDTIKERRDLAYIRMATYQQMVARSFNKNVKARIYKVGDWVLRKVFQNTRELNAGKLGATWEGPYQIDRVVSKGAYRLATPDGKLVPRSWNAAHLKPYHL</sequence>